<evidence type="ECO:0000313" key="1">
    <source>
        <dbReference type="EMBL" id="KAG7395243.1"/>
    </source>
</evidence>
<reference evidence="1" key="1">
    <citation type="submission" date="2021-02" db="EMBL/GenBank/DDBJ databases">
        <authorList>
            <person name="Palmer J.M."/>
        </authorList>
    </citation>
    <scope>NUCLEOTIDE SEQUENCE</scope>
    <source>
        <strain evidence="1">SCRP23</strain>
    </source>
</reference>
<dbReference type="AlphaFoldDB" id="A0A8T1WTN7"/>
<dbReference type="OrthoDB" id="4664297at2759"/>
<sequence>MAAQVAESCYVTRVHQVIDDGDAFFPKWTTQFPDLLHSVKTTGGSGTRVSFEIWGVTRSLVENGTSRSRP</sequence>
<protein>
    <submittedName>
        <fullName evidence="1">Dihydrofolate reductase</fullName>
    </submittedName>
</protein>
<organism evidence="1 2">
    <name type="scientific">Phytophthora boehmeriae</name>
    <dbReference type="NCBI Taxonomy" id="109152"/>
    <lineage>
        <taxon>Eukaryota</taxon>
        <taxon>Sar</taxon>
        <taxon>Stramenopiles</taxon>
        <taxon>Oomycota</taxon>
        <taxon>Peronosporomycetes</taxon>
        <taxon>Peronosporales</taxon>
        <taxon>Peronosporaceae</taxon>
        <taxon>Phytophthora</taxon>
    </lineage>
</organism>
<gene>
    <name evidence="1" type="primary">DFR1</name>
    <name evidence="1" type="ORF">PHYBOEH_004017</name>
</gene>
<evidence type="ECO:0000313" key="2">
    <source>
        <dbReference type="Proteomes" id="UP000693981"/>
    </source>
</evidence>
<dbReference type="Proteomes" id="UP000693981">
    <property type="component" value="Unassembled WGS sequence"/>
</dbReference>
<keyword evidence="2" id="KW-1185">Reference proteome</keyword>
<proteinExistence type="predicted"/>
<dbReference type="EMBL" id="JAGDFL010000218">
    <property type="protein sequence ID" value="KAG7395243.1"/>
    <property type="molecule type" value="Genomic_DNA"/>
</dbReference>
<comment type="caution">
    <text evidence="1">The sequence shown here is derived from an EMBL/GenBank/DDBJ whole genome shotgun (WGS) entry which is preliminary data.</text>
</comment>
<accession>A0A8T1WTN7</accession>
<name>A0A8T1WTN7_9STRA</name>